<sequence length="503" mass="54437">MGSSTGRSPSPLQDFSGWPAPNTLGANNDLMDFEMADLSDSPIIEPTYEQVLAATAAPAHTVGTAQMDYAQALLHTDSQDLMLSANLSNNNAGPFHWAGSQVPNAAAVHVYEGMEVLQTGVQANPIVVDSSEVSYSSHFFSPDPNFGNIGYPQAGYSEFADSRPPPIWGRTTPRQISPEVGDPNTTNIPLSFILNSSPEQDAAQGQHAAEEGLVHHTTHPTPGGWLLQEPVQLLLNQAIYVSSDSESDNNSEEDQEDAGTQGPPSPPANSSAPSTDEGNGDEDEDAEMEVDAQEVIQAYADNKADPAPSLLEYGPIRLSTEFLDHDSDDEMQDIPRDADGNEVTEWGPADCVNTTESFEHAEGDSMYDGPPDLSWMNVVLPGEQTHGAGYESDSSQLTEVDDETLRYMCLVRTDAKDAGSEDPDDEESEEPDADADAEGVEDDEVCPVDKILDEDEEGYLLQWAPDPVTGRKFKPTWAPYNHVTADLIAAWEEEKETQGKYTE</sequence>
<evidence type="ECO:0000256" key="1">
    <source>
        <dbReference type="SAM" id="MobiDB-lite"/>
    </source>
</evidence>
<feature type="region of interest" description="Disordered" evidence="1">
    <location>
        <begin position="243"/>
        <end position="287"/>
    </location>
</feature>
<dbReference type="EMBL" id="JAPDRL010000036">
    <property type="protein sequence ID" value="KAJ9664640.1"/>
    <property type="molecule type" value="Genomic_DNA"/>
</dbReference>
<name>A0ABQ9NRK3_9PEZI</name>
<feature type="region of interest" description="Disordered" evidence="1">
    <location>
        <begin position="414"/>
        <end position="445"/>
    </location>
</feature>
<protein>
    <submittedName>
        <fullName evidence="2">Uncharacterized protein</fullName>
    </submittedName>
</protein>
<feature type="compositionally biased region" description="Acidic residues" evidence="1">
    <location>
        <begin position="420"/>
        <end position="445"/>
    </location>
</feature>
<feature type="compositionally biased region" description="Polar residues" evidence="1">
    <location>
        <begin position="183"/>
        <end position="192"/>
    </location>
</feature>
<keyword evidence="3" id="KW-1185">Reference proteome</keyword>
<feature type="compositionally biased region" description="Low complexity" evidence="1">
    <location>
        <begin position="268"/>
        <end position="277"/>
    </location>
</feature>
<feature type="compositionally biased region" description="Acidic residues" evidence="1">
    <location>
        <begin position="278"/>
        <end position="287"/>
    </location>
</feature>
<gene>
    <name evidence="2" type="ORF">H2201_005154</name>
</gene>
<feature type="region of interest" description="Disordered" evidence="1">
    <location>
        <begin position="173"/>
        <end position="192"/>
    </location>
</feature>
<evidence type="ECO:0000313" key="3">
    <source>
        <dbReference type="Proteomes" id="UP001172684"/>
    </source>
</evidence>
<feature type="compositionally biased region" description="Polar residues" evidence="1">
    <location>
        <begin position="1"/>
        <end position="13"/>
    </location>
</feature>
<dbReference type="Proteomes" id="UP001172684">
    <property type="component" value="Unassembled WGS sequence"/>
</dbReference>
<proteinExistence type="predicted"/>
<feature type="region of interest" description="Disordered" evidence="1">
    <location>
        <begin position="1"/>
        <end position="23"/>
    </location>
</feature>
<evidence type="ECO:0000313" key="2">
    <source>
        <dbReference type="EMBL" id="KAJ9664640.1"/>
    </source>
</evidence>
<feature type="compositionally biased region" description="Acidic residues" evidence="1">
    <location>
        <begin position="245"/>
        <end position="257"/>
    </location>
</feature>
<comment type="caution">
    <text evidence="2">The sequence shown here is derived from an EMBL/GenBank/DDBJ whole genome shotgun (WGS) entry which is preliminary data.</text>
</comment>
<accession>A0ABQ9NRK3</accession>
<reference evidence="2" key="1">
    <citation type="submission" date="2022-10" db="EMBL/GenBank/DDBJ databases">
        <title>Culturing micro-colonial fungi from biological soil crusts in the Mojave desert and describing Neophaeococcomyces mojavensis, and introducing the new genera and species Taxawa tesnikishii.</title>
        <authorList>
            <person name="Kurbessoian T."/>
            <person name="Stajich J.E."/>
        </authorList>
    </citation>
    <scope>NUCLEOTIDE SEQUENCE</scope>
    <source>
        <strain evidence="2">TK_1</strain>
    </source>
</reference>
<organism evidence="2 3">
    <name type="scientific">Coniosporium apollinis</name>
    <dbReference type="NCBI Taxonomy" id="61459"/>
    <lineage>
        <taxon>Eukaryota</taxon>
        <taxon>Fungi</taxon>
        <taxon>Dikarya</taxon>
        <taxon>Ascomycota</taxon>
        <taxon>Pezizomycotina</taxon>
        <taxon>Dothideomycetes</taxon>
        <taxon>Dothideomycetes incertae sedis</taxon>
        <taxon>Coniosporium</taxon>
    </lineage>
</organism>